<evidence type="ECO:0000256" key="2">
    <source>
        <dbReference type="ARBA" id="ARBA00022801"/>
    </source>
</evidence>
<dbReference type="PRINTS" id="PR00133">
    <property type="entry name" value="GLHYDRLASE3"/>
</dbReference>
<dbReference type="InterPro" id="IPR050288">
    <property type="entry name" value="Cellulose_deg_GH3"/>
</dbReference>
<keyword evidence="3" id="KW-0472">Membrane</keyword>
<accession>A0A6V8SH81</accession>
<dbReference type="EMBL" id="BLZR01000001">
    <property type="protein sequence ID" value="GFP76527.1"/>
    <property type="molecule type" value="Genomic_DNA"/>
</dbReference>
<name>A0A6V8SH81_9CLOT</name>
<evidence type="ECO:0000256" key="1">
    <source>
        <dbReference type="ARBA" id="ARBA00005336"/>
    </source>
</evidence>
<dbReference type="Gene3D" id="3.20.20.300">
    <property type="entry name" value="Glycoside hydrolase, family 3, N-terminal domain"/>
    <property type="match status" value="1"/>
</dbReference>
<evidence type="ECO:0000313" key="6">
    <source>
        <dbReference type="Proteomes" id="UP000580568"/>
    </source>
</evidence>
<evidence type="ECO:0000259" key="4">
    <source>
        <dbReference type="Pfam" id="PF00933"/>
    </source>
</evidence>
<dbReference type="PANTHER" id="PTHR42715:SF10">
    <property type="entry name" value="BETA-GLUCOSIDASE"/>
    <property type="match status" value="1"/>
</dbReference>
<reference evidence="5 6" key="1">
    <citation type="submission" date="2020-07" db="EMBL/GenBank/DDBJ databases">
        <title>A new beta-1,3-glucan-decomposing anaerobic bacterium isolated from anoxic soil subjected to biological soil disinfestation.</title>
        <authorList>
            <person name="Ueki A."/>
            <person name="Tonouchi A."/>
        </authorList>
    </citation>
    <scope>NUCLEOTIDE SEQUENCE [LARGE SCALE GENOMIC DNA]</scope>
    <source>
        <strain evidence="5 6">TW1</strain>
    </source>
</reference>
<proteinExistence type="inferred from homology"/>
<dbReference type="InterPro" id="IPR017853">
    <property type="entry name" value="GH"/>
</dbReference>
<evidence type="ECO:0000313" key="5">
    <source>
        <dbReference type="EMBL" id="GFP76527.1"/>
    </source>
</evidence>
<dbReference type="InterPro" id="IPR001764">
    <property type="entry name" value="Glyco_hydro_3_N"/>
</dbReference>
<protein>
    <recommendedName>
        <fullName evidence="4">Glycoside hydrolase family 3 N-terminal domain-containing protein</fullName>
    </recommendedName>
</protein>
<dbReference type="Pfam" id="PF00933">
    <property type="entry name" value="Glyco_hydro_3"/>
    <property type="match status" value="1"/>
</dbReference>
<keyword evidence="3" id="KW-0812">Transmembrane</keyword>
<keyword evidence="2" id="KW-0378">Hydrolase</keyword>
<organism evidence="5 6">
    <name type="scientific">Clostridium fungisolvens</name>
    <dbReference type="NCBI Taxonomy" id="1604897"/>
    <lineage>
        <taxon>Bacteria</taxon>
        <taxon>Bacillati</taxon>
        <taxon>Bacillota</taxon>
        <taxon>Clostridia</taxon>
        <taxon>Eubacteriales</taxon>
        <taxon>Clostridiaceae</taxon>
        <taxon>Clostridium</taxon>
    </lineage>
</organism>
<dbReference type="PANTHER" id="PTHR42715">
    <property type="entry name" value="BETA-GLUCOSIDASE"/>
    <property type="match status" value="1"/>
</dbReference>
<dbReference type="Proteomes" id="UP000580568">
    <property type="component" value="Unassembled WGS sequence"/>
</dbReference>
<keyword evidence="6" id="KW-1185">Reference proteome</keyword>
<comment type="caution">
    <text evidence="5">The sequence shown here is derived from an EMBL/GenBank/DDBJ whole genome shotgun (WGS) entry which is preliminary data.</text>
</comment>
<keyword evidence="3" id="KW-1133">Transmembrane helix</keyword>
<dbReference type="AlphaFoldDB" id="A0A6V8SH81"/>
<dbReference type="GO" id="GO:0005975">
    <property type="term" value="P:carbohydrate metabolic process"/>
    <property type="evidence" value="ECO:0007669"/>
    <property type="project" value="InterPro"/>
</dbReference>
<feature type="transmembrane region" description="Helical" evidence="3">
    <location>
        <begin position="172"/>
        <end position="195"/>
    </location>
</feature>
<dbReference type="SUPFAM" id="SSF51445">
    <property type="entry name" value="(Trans)glycosidases"/>
    <property type="match status" value="1"/>
</dbReference>
<dbReference type="GO" id="GO:0004553">
    <property type="term" value="F:hydrolase activity, hydrolyzing O-glycosyl compounds"/>
    <property type="evidence" value="ECO:0007669"/>
    <property type="project" value="InterPro"/>
</dbReference>
<gene>
    <name evidence="5" type="ORF">bsdtw1_02630</name>
</gene>
<comment type="similarity">
    <text evidence="1">Belongs to the glycosyl hydrolase 3 family.</text>
</comment>
<dbReference type="InterPro" id="IPR036962">
    <property type="entry name" value="Glyco_hydro_3_N_sf"/>
</dbReference>
<feature type="domain" description="Glycoside hydrolase family 3 N-terminal" evidence="4">
    <location>
        <begin position="1"/>
        <end position="128"/>
    </location>
</feature>
<evidence type="ECO:0000256" key="3">
    <source>
        <dbReference type="SAM" id="Phobius"/>
    </source>
</evidence>
<sequence length="210" mass="23691">MSAKVIQGCYDNKLVAMVKHFALNEQETARNVDGLYTWANEQSIREIYLRPFEIAVKTSDNRAIMTSFNRIGATWTGSSFALLTDLLRNEWGYRGVCESDAYVPMKGGDSTYYMNMNAGIRAGNDLWLQGIGTQGPSVDTNKAYTVSLMRERAHNILYAVSNTNHLKADTSLPLWEILLIVGSVVIYVACLFSLYRCFLHKRKEKVANLQ</sequence>